<protein>
    <submittedName>
        <fullName evidence="2">Uncharacterized protein</fullName>
    </submittedName>
</protein>
<organism evidence="2 3">
    <name type="scientific">Erwinia tracheiphila</name>
    <dbReference type="NCBI Taxonomy" id="65700"/>
    <lineage>
        <taxon>Bacteria</taxon>
        <taxon>Pseudomonadati</taxon>
        <taxon>Pseudomonadota</taxon>
        <taxon>Gammaproteobacteria</taxon>
        <taxon>Enterobacterales</taxon>
        <taxon>Erwiniaceae</taxon>
        <taxon>Erwinia</taxon>
    </lineage>
</organism>
<evidence type="ECO:0000313" key="2">
    <source>
        <dbReference type="EMBL" id="AXF74953.1"/>
    </source>
</evidence>
<name>A0A345CND6_9GAMM</name>
<proteinExistence type="predicted"/>
<accession>A0A345CND6</accession>
<reference evidence="2 3" key="1">
    <citation type="submission" date="2016-01" db="EMBL/GenBank/DDBJ databases">
        <authorList>
            <person name="Oliw E.H."/>
        </authorList>
    </citation>
    <scope>NUCLEOTIDE SEQUENCE [LARGE SCALE GENOMIC DNA]</scope>
    <source>
        <strain evidence="2 3">MDcuke</strain>
    </source>
</reference>
<dbReference type="Proteomes" id="UP000264980">
    <property type="component" value="Chromosome"/>
</dbReference>
<gene>
    <name evidence="2" type="ORF">AV903_00675</name>
</gene>
<sequence length="62" mass="6990">MNYRVSSDVPPVRGTQSADRLARTCAYGDQGADTKSLPGYKNQQMTDKYNDDRSKNWTFIAV</sequence>
<evidence type="ECO:0000313" key="3">
    <source>
        <dbReference type="Proteomes" id="UP000264980"/>
    </source>
</evidence>
<dbReference type="EMBL" id="CP013970">
    <property type="protein sequence ID" value="AXF74953.1"/>
    <property type="molecule type" value="Genomic_DNA"/>
</dbReference>
<feature type="region of interest" description="Disordered" evidence="1">
    <location>
        <begin position="1"/>
        <end position="20"/>
    </location>
</feature>
<dbReference type="AlphaFoldDB" id="A0A345CND6"/>
<evidence type="ECO:0000256" key="1">
    <source>
        <dbReference type="SAM" id="MobiDB-lite"/>
    </source>
</evidence>